<gene>
    <name evidence="1" type="ORF">RW1_022_00640</name>
</gene>
<proteinExistence type="predicted"/>
<dbReference type="AlphaFoldDB" id="X0Q379"/>
<dbReference type="EMBL" id="BAWF01000022">
    <property type="protein sequence ID" value="GAF45487.1"/>
    <property type="molecule type" value="Genomic_DNA"/>
</dbReference>
<protein>
    <submittedName>
        <fullName evidence="1">Uncharacterized protein</fullName>
    </submittedName>
</protein>
<keyword evidence="2" id="KW-1185">Reference proteome</keyword>
<reference evidence="1 2" key="1">
    <citation type="submission" date="2014-02" db="EMBL/GenBank/DDBJ databases">
        <title>Whole genome shotgun sequence of Rhodococcus wratislaviensis NBRC 100605.</title>
        <authorList>
            <person name="Hosoyama A."/>
            <person name="Tsuchikane K."/>
            <person name="Yoshida I."/>
            <person name="Ohji S."/>
            <person name="Ichikawa N."/>
            <person name="Yamazoe A."/>
            <person name="Fujita N."/>
        </authorList>
    </citation>
    <scope>NUCLEOTIDE SEQUENCE [LARGE SCALE GENOMIC DNA]</scope>
    <source>
        <strain evidence="1 2">NBRC 100605</strain>
    </source>
</reference>
<evidence type="ECO:0000313" key="1">
    <source>
        <dbReference type="EMBL" id="GAF45487.1"/>
    </source>
</evidence>
<dbReference type="Proteomes" id="UP000019491">
    <property type="component" value="Unassembled WGS sequence"/>
</dbReference>
<name>X0Q379_RHOWR</name>
<accession>X0Q379</accession>
<evidence type="ECO:0000313" key="2">
    <source>
        <dbReference type="Proteomes" id="UP000019491"/>
    </source>
</evidence>
<comment type="caution">
    <text evidence="1">The sequence shown here is derived from an EMBL/GenBank/DDBJ whole genome shotgun (WGS) entry which is preliminary data.</text>
</comment>
<sequence length="65" mass="7128">MRHAPMRAMGSVSEMTDIFSPSPAVFHVDDETIQGWILRGGQVTFTEIHDAYAAADATATSWCQN</sequence>
<organism evidence="1 2">
    <name type="scientific">Rhodococcus wratislaviensis NBRC 100605</name>
    <dbReference type="NCBI Taxonomy" id="1219028"/>
    <lineage>
        <taxon>Bacteria</taxon>
        <taxon>Bacillati</taxon>
        <taxon>Actinomycetota</taxon>
        <taxon>Actinomycetes</taxon>
        <taxon>Mycobacteriales</taxon>
        <taxon>Nocardiaceae</taxon>
        <taxon>Rhodococcus</taxon>
    </lineage>
</organism>